<evidence type="ECO:0000313" key="2">
    <source>
        <dbReference type="EMBL" id="SVA30106.1"/>
    </source>
</evidence>
<reference evidence="2" key="1">
    <citation type="submission" date="2018-05" db="EMBL/GenBank/DDBJ databases">
        <authorList>
            <person name="Lanie J.A."/>
            <person name="Ng W.-L."/>
            <person name="Kazmierczak K.M."/>
            <person name="Andrzejewski T.M."/>
            <person name="Davidsen T.M."/>
            <person name="Wayne K.J."/>
            <person name="Tettelin H."/>
            <person name="Glass J.I."/>
            <person name="Rusch D."/>
            <person name="Podicherti R."/>
            <person name="Tsui H.-C.T."/>
            <person name="Winkler M.E."/>
        </authorList>
    </citation>
    <scope>NUCLEOTIDE SEQUENCE</scope>
</reference>
<evidence type="ECO:0000259" key="1">
    <source>
        <dbReference type="Pfam" id="PF13847"/>
    </source>
</evidence>
<dbReference type="PANTHER" id="PTHR43591:SF24">
    <property type="entry name" value="2-METHOXY-6-POLYPRENYL-1,4-BENZOQUINOL METHYLASE, MITOCHONDRIAL"/>
    <property type="match status" value="1"/>
</dbReference>
<dbReference type="InterPro" id="IPR025714">
    <property type="entry name" value="Methyltranfer_dom"/>
</dbReference>
<gene>
    <name evidence="2" type="ORF">METZ01_LOCUS82960</name>
</gene>
<dbReference type="SUPFAM" id="SSF53335">
    <property type="entry name" value="S-adenosyl-L-methionine-dependent methyltransferases"/>
    <property type="match status" value="1"/>
</dbReference>
<feature type="domain" description="Methyltransferase" evidence="1">
    <location>
        <begin position="36"/>
        <end position="144"/>
    </location>
</feature>
<dbReference type="PANTHER" id="PTHR43591">
    <property type="entry name" value="METHYLTRANSFERASE"/>
    <property type="match status" value="1"/>
</dbReference>
<dbReference type="Pfam" id="PF13847">
    <property type="entry name" value="Methyltransf_31"/>
    <property type="match status" value="1"/>
</dbReference>
<dbReference type="Gene3D" id="3.40.50.150">
    <property type="entry name" value="Vaccinia Virus protein VP39"/>
    <property type="match status" value="1"/>
</dbReference>
<proteinExistence type="predicted"/>
<name>A0A381UPN5_9ZZZZ</name>
<dbReference type="EMBL" id="UINC01006868">
    <property type="protein sequence ID" value="SVA30106.1"/>
    <property type="molecule type" value="Genomic_DNA"/>
</dbReference>
<organism evidence="2">
    <name type="scientific">marine metagenome</name>
    <dbReference type="NCBI Taxonomy" id="408172"/>
    <lineage>
        <taxon>unclassified sequences</taxon>
        <taxon>metagenomes</taxon>
        <taxon>ecological metagenomes</taxon>
    </lineage>
</organism>
<dbReference type="InterPro" id="IPR029063">
    <property type="entry name" value="SAM-dependent_MTases_sf"/>
</dbReference>
<dbReference type="GO" id="GO:0008757">
    <property type="term" value="F:S-adenosylmethionine-dependent methyltransferase activity"/>
    <property type="evidence" value="ECO:0007669"/>
    <property type="project" value="InterPro"/>
</dbReference>
<protein>
    <recommendedName>
        <fullName evidence="1">Methyltransferase domain-containing protein</fullName>
    </recommendedName>
</protein>
<dbReference type="AlphaFoldDB" id="A0A381UPN5"/>
<dbReference type="CDD" id="cd02440">
    <property type="entry name" value="AdoMet_MTases"/>
    <property type="match status" value="1"/>
</dbReference>
<sequence length="191" mass="21568">MADTLGFDSARIKRLRNPERLEYFQPERIWEVLQPKPDCTLIDIGAGVGFLTIPFAEKFPTAKVFGCDILEGMVRLLHQDAEQRGLDNLEALLMAPNLVSLDNDVADIIIMGQVHHELDAPESLLRECRRLLKRQGSIAIVDWADEENGKSPPTGRRVPAARIRHELQDAGFRNIETHAVYKYHTFITGIA</sequence>
<accession>A0A381UPN5</accession>